<proteinExistence type="inferred from homology"/>
<dbReference type="GO" id="GO:0000428">
    <property type="term" value="C:DNA-directed RNA polymerase complex"/>
    <property type="evidence" value="ECO:0007669"/>
    <property type="project" value="UniProtKB-KW"/>
</dbReference>
<evidence type="ECO:0000256" key="8">
    <source>
        <dbReference type="ARBA" id="ARBA00023163"/>
    </source>
</evidence>
<organism evidence="12 13">
    <name type="scientific">Halohasta litorea</name>
    <dbReference type="NCBI Taxonomy" id="869891"/>
    <lineage>
        <taxon>Archaea</taxon>
        <taxon>Methanobacteriati</taxon>
        <taxon>Methanobacteriota</taxon>
        <taxon>Stenosarchaea group</taxon>
        <taxon>Halobacteria</taxon>
        <taxon>Halobacteriales</taxon>
        <taxon>Haloferacaceae</taxon>
        <taxon>Halohasta</taxon>
    </lineage>
</organism>
<evidence type="ECO:0000256" key="3">
    <source>
        <dbReference type="ARBA" id="ARBA00022679"/>
    </source>
</evidence>
<evidence type="ECO:0000256" key="2">
    <source>
        <dbReference type="ARBA" id="ARBA00022515"/>
    </source>
</evidence>
<dbReference type="GO" id="GO:0046872">
    <property type="term" value="F:metal ion binding"/>
    <property type="evidence" value="ECO:0007669"/>
    <property type="project" value="UniProtKB-KW"/>
</dbReference>
<keyword evidence="13" id="KW-1185">Reference proteome</keyword>
<dbReference type="Proteomes" id="UP001597052">
    <property type="component" value="Unassembled WGS sequence"/>
</dbReference>
<evidence type="ECO:0000256" key="9">
    <source>
        <dbReference type="HAMAP-Rule" id="MF_00007"/>
    </source>
</evidence>
<gene>
    <name evidence="9 12" type="primary">dnaG</name>
    <name evidence="12" type="ORF">ACFSBW_13490</name>
</gene>
<dbReference type="InterPro" id="IPR006171">
    <property type="entry name" value="TOPRIM_dom"/>
</dbReference>
<dbReference type="RefSeq" id="WP_256396585.1">
    <property type="nucleotide sequence ID" value="NZ_JANHDJ010000004.1"/>
</dbReference>
<evidence type="ECO:0000256" key="1">
    <source>
        <dbReference type="ARBA" id="ARBA00022478"/>
    </source>
</evidence>
<feature type="compositionally biased region" description="Low complexity" evidence="10">
    <location>
        <begin position="379"/>
        <end position="389"/>
    </location>
</feature>
<keyword evidence="3 9" id="KW-0808">Transferase</keyword>
<dbReference type="EC" id="2.7.7.101" evidence="9"/>
<keyword evidence="8 9" id="KW-0804">Transcription</keyword>
<dbReference type="GO" id="GO:0006269">
    <property type="term" value="P:DNA replication, synthesis of primer"/>
    <property type="evidence" value="ECO:0007669"/>
    <property type="project" value="UniProtKB-UniRule"/>
</dbReference>
<evidence type="ECO:0000259" key="11">
    <source>
        <dbReference type="PROSITE" id="PS50880"/>
    </source>
</evidence>
<reference evidence="12 13" key="1">
    <citation type="journal article" date="2019" name="Int. J. Syst. Evol. Microbiol.">
        <title>The Global Catalogue of Microorganisms (GCM) 10K type strain sequencing project: providing services to taxonomists for standard genome sequencing and annotation.</title>
        <authorList>
            <consortium name="The Broad Institute Genomics Platform"/>
            <consortium name="The Broad Institute Genome Sequencing Center for Infectious Disease"/>
            <person name="Wu L."/>
            <person name="Ma J."/>
        </authorList>
    </citation>
    <scope>NUCLEOTIDE SEQUENCE [LARGE SCALE GENOMIC DNA]</scope>
    <source>
        <strain evidence="12 13">CGMCC 1.10593</strain>
    </source>
</reference>
<dbReference type="SMART" id="SM00493">
    <property type="entry name" value="TOPRIM"/>
    <property type="match status" value="1"/>
</dbReference>
<name>A0ABD6D9B5_9EURY</name>
<keyword evidence="7" id="KW-0460">Magnesium</keyword>
<dbReference type="NCBIfam" id="NF003108">
    <property type="entry name" value="PRK04031.1-1"/>
    <property type="match status" value="1"/>
</dbReference>
<comment type="catalytic activity">
    <reaction evidence="9">
        <text>ssDNA + n NTP = ssDNA/pppN(pN)n-1 hybrid + (n-1) diphosphate.</text>
        <dbReference type="EC" id="2.7.7.101"/>
    </reaction>
</comment>
<evidence type="ECO:0000256" key="4">
    <source>
        <dbReference type="ARBA" id="ARBA00022695"/>
    </source>
</evidence>
<dbReference type="GO" id="GO:0003899">
    <property type="term" value="F:DNA-directed RNA polymerase activity"/>
    <property type="evidence" value="ECO:0007669"/>
    <property type="project" value="UniProtKB-UniRule"/>
</dbReference>
<dbReference type="InterPro" id="IPR034154">
    <property type="entry name" value="TOPRIM_DnaG/twinkle"/>
</dbReference>
<evidence type="ECO:0000256" key="6">
    <source>
        <dbReference type="ARBA" id="ARBA00022723"/>
    </source>
</evidence>
<comment type="function">
    <text evidence="9">RNA polymerase that catalyzes the synthesis of short RNA molecules used as primers for DNA polymerase during DNA replication.</text>
</comment>
<dbReference type="PANTHER" id="PTHR30313">
    <property type="entry name" value="DNA PRIMASE"/>
    <property type="match status" value="1"/>
</dbReference>
<keyword evidence="1 9" id="KW-0240">DNA-directed RNA polymerase</keyword>
<comment type="caution">
    <text evidence="12">The sequence shown here is derived from an EMBL/GenBank/DDBJ whole genome shotgun (WGS) entry which is preliminary data.</text>
</comment>
<keyword evidence="5 9" id="KW-0235">DNA replication</keyword>
<evidence type="ECO:0000313" key="12">
    <source>
        <dbReference type="EMBL" id="MFD1642885.1"/>
    </source>
</evidence>
<feature type="region of interest" description="Disordered" evidence="10">
    <location>
        <begin position="291"/>
        <end position="389"/>
    </location>
</feature>
<feature type="compositionally biased region" description="Pro residues" evidence="10">
    <location>
        <begin position="340"/>
        <end position="351"/>
    </location>
</feature>
<keyword evidence="2 9" id="KW-0639">Primosome</keyword>
<dbReference type="CDD" id="cd01029">
    <property type="entry name" value="TOPRIM_primases"/>
    <property type="match status" value="1"/>
</dbReference>
<keyword evidence="4 9" id="KW-0548">Nucleotidyltransferase</keyword>
<dbReference type="EMBL" id="JBHUDM010000004">
    <property type="protein sequence ID" value="MFD1642885.1"/>
    <property type="molecule type" value="Genomic_DNA"/>
</dbReference>
<sequence length="492" mass="51997">MDDTAKYLIHARIAAEGVVERSDVVGAVFGQTEGLLGDELDLRDLQQSSKVGRIDVEISSENGQSFGELTIATSLDKAETAVLGASLETIERVGPCRASIEVTSIEDVRAAKRRAVVDRAKELLATAFDETAISSEELLSDVRESAQVEEITEYAGLPAGPSVASSDAIIVVEGRADVLQLLKHGIKNAIGVEGTNIPEAVASLTAEKTVTVFVDGDRGGELILRELLQVGDVDYVVFAPADQSVEDLSRKEIHGLLREKIAADRIGDAQNIRETIAGLIETSDLDFAVSDADEGSAADPTDTAETNDAEVTDSPTEVEVIPTSSDDLSGDDAEMSTTEPEPPSTADPEPTPTADETVDIEPTNGADSPETADSEATDDTTAATESDTPATLRSHVRAVIGEGTGTARLLSESFELLAEVDPEELVATLETADEAFALVFDGELTQRMLDVAAQRGLDHVVVRSTGEFVKQPVGTRVLTAEQLRAAELDVEA</sequence>
<dbReference type="HAMAP" id="MF_00007">
    <property type="entry name" value="DNA_primase_DnaG_arc"/>
    <property type="match status" value="1"/>
</dbReference>
<accession>A0ABD6D9B5</accession>
<dbReference type="Pfam" id="PF13662">
    <property type="entry name" value="Toprim_4"/>
    <property type="match status" value="1"/>
</dbReference>
<comment type="similarity">
    <text evidence="9">Belongs to the archaeal DnaG primase family.</text>
</comment>
<dbReference type="Gene3D" id="3.40.1360.10">
    <property type="match status" value="1"/>
</dbReference>
<dbReference type="PANTHER" id="PTHR30313:SF2">
    <property type="entry name" value="DNA PRIMASE"/>
    <property type="match status" value="1"/>
</dbReference>
<dbReference type="InterPro" id="IPR020607">
    <property type="entry name" value="Primase_DnaG_arc"/>
</dbReference>
<dbReference type="AlphaFoldDB" id="A0ABD6D9B5"/>
<feature type="domain" description="Toprim" evidence="11">
    <location>
        <begin position="167"/>
        <end position="253"/>
    </location>
</feature>
<evidence type="ECO:0000256" key="5">
    <source>
        <dbReference type="ARBA" id="ARBA00022705"/>
    </source>
</evidence>
<evidence type="ECO:0000256" key="10">
    <source>
        <dbReference type="SAM" id="MobiDB-lite"/>
    </source>
</evidence>
<keyword evidence="6" id="KW-0479">Metal-binding</keyword>
<dbReference type="PROSITE" id="PS50880">
    <property type="entry name" value="TOPRIM"/>
    <property type="match status" value="1"/>
</dbReference>
<protein>
    <recommendedName>
        <fullName evidence="9">DNA primase DnaG</fullName>
        <ecNumber evidence="9">2.7.7.101</ecNumber>
    </recommendedName>
</protein>
<comment type="subunit">
    <text evidence="9">Forms a ternary complex with MCM helicase and DNA.</text>
</comment>
<dbReference type="GO" id="GO:1990077">
    <property type="term" value="C:primosome complex"/>
    <property type="evidence" value="ECO:0007669"/>
    <property type="project" value="UniProtKB-KW"/>
</dbReference>
<dbReference type="SUPFAM" id="SSF56731">
    <property type="entry name" value="DNA primase core"/>
    <property type="match status" value="1"/>
</dbReference>
<evidence type="ECO:0000256" key="7">
    <source>
        <dbReference type="ARBA" id="ARBA00022842"/>
    </source>
</evidence>
<dbReference type="InterPro" id="IPR050219">
    <property type="entry name" value="DnaG_primase"/>
</dbReference>
<evidence type="ECO:0000313" key="13">
    <source>
        <dbReference type="Proteomes" id="UP001597052"/>
    </source>
</evidence>